<sequence length="179" mass="21034">MQLMEFIKDVKVVLQDKKEKFDDFMKLLHDFRAKRIDRRVIKEGIMELLKEHQDLISRFNIFLPPGDEIPLLFPTSFATAVKVAFPYKMEKYDEFLKLVVDYNAKRIDMRVFKEGLMELFKDHKDLLLGLNTWLPEGHKISLPLDGDEQQGDDGLELKYELQVDEAAAALKDEEKDDEQ</sequence>
<dbReference type="PANTHER" id="PTHR12346:SF0">
    <property type="entry name" value="SIN3A, ISOFORM G"/>
    <property type="match status" value="1"/>
</dbReference>
<name>A0A396K1D1_MEDTR</name>
<evidence type="ECO:0000313" key="6">
    <source>
        <dbReference type="Proteomes" id="UP000265566"/>
    </source>
</evidence>
<evidence type="ECO:0000256" key="2">
    <source>
        <dbReference type="ARBA" id="ARBA00022491"/>
    </source>
</evidence>
<protein>
    <submittedName>
        <fullName evidence="5">Putative transcription regulator Others family</fullName>
    </submittedName>
</protein>
<gene>
    <name evidence="5" type="ORF">MtrunA17_Chr1g0205831</name>
</gene>
<evidence type="ECO:0000313" key="5">
    <source>
        <dbReference type="EMBL" id="RHN82063.1"/>
    </source>
</evidence>
<dbReference type="InterPro" id="IPR039774">
    <property type="entry name" value="Sin3-like"/>
</dbReference>
<keyword evidence="3 4" id="KW-0539">Nucleus</keyword>
<dbReference type="PROSITE" id="PS51477">
    <property type="entry name" value="PAH"/>
    <property type="match status" value="2"/>
</dbReference>
<proteinExistence type="predicted"/>
<evidence type="ECO:0000256" key="3">
    <source>
        <dbReference type="ARBA" id="ARBA00023242"/>
    </source>
</evidence>
<keyword evidence="2" id="KW-0678">Repressor</keyword>
<evidence type="ECO:0000256" key="1">
    <source>
        <dbReference type="ARBA" id="ARBA00004123"/>
    </source>
</evidence>
<dbReference type="AlphaFoldDB" id="A0A396K1D1"/>
<evidence type="ECO:0000256" key="4">
    <source>
        <dbReference type="PROSITE-ProRule" id="PRU00810"/>
    </source>
</evidence>
<comment type="caution">
    <text evidence="5">The sequence shown here is derived from an EMBL/GenBank/DDBJ whole genome shotgun (WGS) entry which is preliminary data.</text>
</comment>
<dbReference type="Gene3D" id="1.20.1160.11">
    <property type="entry name" value="Paired amphipathic helix"/>
    <property type="match status" value="2"/>
</dbReference>
<dbReference type="Pfam" id="PF02671">
    <property type="entry name" value="PAH"/>
    <property type="match status" value="2"/>
</dbReference>
<dbReference type="SUPFAM" id="SSF47762">
    <property type="entry name" value="PAH2 domain"/>
    <property type="match status" value="2"/>
</dbReference>
<dbReference type="GO" id="GO:0003714">
    <property type="term" value="F:transcription corepressor activity"/>
    <property type="evidence" value="ECO:0007669"/>
    <property type="project" value="InterPro"/>
</dbReference>
<comment type="subcellular location">
    <subcellularLocation>
        <location evidence="1 4">Nucleus</location>
    </subcellularLocation>
</comment>
<dbReference type="Gramene" id="rna6180">
    <property type="protein sequence ID" value="RHN82063.1"/>
    <property type="gene ID" value="gene6180"/>
</dbReference>
<dbReference type="InterPro" id="IPR036600">
    <property type="entry name" value="PAH_sf"/>
</dbReference>
<dbReference type="Proteomes" id="UP000265566">
    <property type="component" value="Chromosome 1"/>
</dbReference>
<accession>A0A396K1D1</accession>
<dbReference type="InterPro" id="IPR003822">
    <property type="entry name" value="PAH"/>
</dbReference>
<dbReference type="GO" id="GO:0005634">
    <property type="term" value="C:nucleus"/>
    <property type="evidence" value="ECO:0007669"/>
    <property type="project" value="UniProtKB-SubCell"/>
</dbReference>
<dbReference type="EMBL" id="PSQE01000001">
    <property type="protein sequence ID" value="RHN82063.1"/>
    <property type="molecule type" value="Genomic_DNA"/>
</dbReference>
<organism evidence="5 6">
    <name type="scientific">Medicago truncatula</name>
    <name type="common">Barrel medic</name>
    <name type="synonym">Medicago tribuloides</name>
    <dbReference type="NCBI Taxonomy" id="3880"/>
    <lineage>
        <taxon>Eukaryota</taxon>
        <taxon>Viridiplantae</taxon>
        <taxon>Streptophyta</taxon>
        <taxon>Embryophyta</taxon>
        <taxon>Tracheophyta</taxon>
        <taxon>Spermatophyta</taxon>
        <taxon>Magnoliopsida</taxon>
        <taxon>eudicotyledons</taxon>
        <taxon>Gunneridae</taxon>
        <taxon>Pentapetalae</taxon>
        <taxon>rosids</taxon>
        <taxon>fabids</taxon>
        <taxon>Fabales</taxon>
        <taxon>Fabaceae</taxon>
        <taxon>Papilionoideae</taxon>
        <taxon>50 kb inversion clade</taxon>
        <taxon>NPAAA clade</taxon>
        <taxon>Hologalegina</taxon>
        <taxon>IRL clade</taxon>
        <taxon>Trifolieae</taxon>
        <taxon>Medicago</taxon>
    </lineage>
</organism>
<dbReference type="PANTHER" id="PTHR12346">
    <property type="entry name" value="SIN3B-RELATED"/>
    <property type="match status" value="1"/>
</dbReference>
<reference evidence="6" key="1">
    <citation type="journal article" date="2018" name="Nat. Plants">
        <title>Whole-genome landscape of Medicago truncatula symbiotic genes.</title>
        <authorList>
            <person name="Pecrix Y."/>
            <person name="Staton S.E."/>
            <person name="Sallet E."/>
            <person name="Lelandais-Briere C."/>
            <person name="Moreau S."/>
            <person name="Carrere S."/>
            <person name="Blein T."/>
            <person name="Jardinaud M.F."/>
            <person name="Latrasse D."/>
            <person name="Zouine M."/>
            <person name="Zahm M."/>
            <person name="Kreplak J."/>
            <person name="Mayjonade B."/>
            <person name="Satge C."/>
            <person name="Perez M."/>
            <person name="Cauet S."/>
            <person name="Marande W."/>
            <person name="Chantry-Darmon C."/>
            <person name="Lopez-Roques C."/>
            <person name="Bouchez O."/>
            <person name="Berard A."/>
            <person name="Debelle F."/>
            <person name="Munos S."/>
            <person name="Bendahmane A."/>
            <person name="Berges H."/>
            <person name="Niebel A."/>
            <person name="Buitink J."/>
            <person name="Frugier F."/>
            <person name="Benhamed M."/>
            <person name="Crespi M."/>
            <person name="Gouzy J."/>
            <person name="Gamas P."/>
        </authorList>
    </citation>
    <scope>NUCLEOTIDE SEQUENCE [LARGE SCALE GENOMIC DNA]</scope>
    <source>
        <strain evidence="6">cv. Jemalong A17</strain>
    </source>
</reference>